<protein>
    <submittedName>
        <fullName evidence="1">Uncharacterized protein</fullName>
    </submittedName>
</protein>
<proteinExistence type="predicted"/>
<evidence type="ECO:0000313" key="2">
    <source>
        <dbReference type="Proteomes" id="UP000031599"/>
    </source>
</evidence>
<reference evidence="1 2" key="1">
    <citation type="submission" date="2014-12" db="EMBL/GenBank/DDBJ databases">
        <title>Genome assembly of Enhygromyxa salina DSM 15201.</title>
        <authorList>
            <person name="Sharma G."/>
            <person name="Subramanian S."/>
        </authorList>
    </citation>
    <scope>NUCLEOTIDE SEQUENCE [LARGE SCALE GENOMIC DNA]</scope>
    <source>
        <strain evidence="1 2">DSM 15201</strain>
    </source>
</reference>
<organism evidence="1 2">
    <name type="scientific">Enhygromyxa salina</name>
    <dbReference type="NCBI Taxonomy" id="215803"/>
    <lineage>
        <taxon>Bacteria</taxon>
        <taxon>Pseudomonadati</taxon>
        <taxon>Myxococcota</taxon>
        <taxon>Polyangia</taxon>
        <taxon>Nannocystales</taxon>
        <taxon>Nannocystaceae</taxon>
        <taxon>Enhygromyxa</taxon>
    </lineage>
</organism>
<name>A0A0C2CUR1_9BACT</name>
<comment type="caution">
    <text evidence="1">The sequence shown here is derived from an EMBL/GenBank/DDBJ whole genome shotgun (WGS) entry which is preliminary data.</text>
</comment>
<sequence length="50" mass="5895">MYPWSCRCRNKVRVNTGTRRASWDEFVRSSMVFRLPGAARLQLGDPNRHD</sequence>
<dbReference type="EMBL" id="JMCC02000218">
    <property type="protein sequence ID" value="KIG11627.1"/>
    <property type="molecule type" value="Genomic_DNA"/>
</dbReference>
<gene>
    <name evidence="1" type="ORF">DB30_03037</name>
</gene>
<evidence type="ECO:0000313" key="1">
    <source>
        <dbReference type="EMBL" id="KIG11627.1"/>
    </source>
</evidence>
<dbReference type="AlphaFoldDB" id="A0A0C2CUR1"/>
<accession>A0A0C2CUR1</accession>
<dbReference type="Proteomes" id="UP000031599">
    <property type="component" value="Unassembled WGS sequence"/>
</dbReference>